<accession>A0A9D4I6M2</accession>
<sequence>MYFVGKLNELLVHNLISLAICAVAFASFIWTSAVLVPSLERFPMYLKFGTYSS</sequence>
<reference evidence="2" key="2">
    <citation type="submission" date="2020-11" db="EMBL/GenBank/DDBJ databases">
        <authorList>
            <person name="McCartney M.A."/>
            <person name="Auch B."/>
            <person name="Kono T."/>
            <person name="Mallez S."/>
            <person name="Becker A."/>
            <person name="Gohl D.M."/>
            <person name="Silverstein K.A.T."/>
            <person name="Koren S."/>
            <person name="Bechman K.B."/>
            <person name="Herman A."/>
            <person name="Abrahante J.E."/>
            <person name="Garbe J."/>
        </authorList>
    </citation>
    <scope>NUCLEOTIDE SEQUENCE</scope>
    <source>
        <strain evidence="2">Duluth1</strain>
        <tissue evidence="2">Whole animal</tissue>
    </source>
</reference>
<gene>
    <name evidence="2" type="ORF">DPMN_186569</name>
</gene>
<name>A0A9D4I6M2_DREPO</name>
<keyword evidence="3" id="KW-1185">Reference proteome</keyword>
<dbReference type="Proteomes" id="UP000828390">
    <property type="component" value="Unassembled WGS sequence"/>
</dbReference>
<comment type="caution">
    <text evidence="2">The sequence shown here is derived from an EMBL/GenBank/DDBJ whole genome shotgun (WGS) entry which is preliminary data.</text>
</comment>
<feature type="transmembrane region" description="Helical" evidence="1">
    <location>
        <begin position="15"/>
        <end position="36"/>
    </location>
</feature>
<evidence type="ECO:0000313" key="3">
    <source>
        <dbReference type="Proteomes" id="UP000828390"/>
    </source>
</evidence>
<keyword evidence="1" id="KW-0472">Membrane</keyword>
<reference evidence="2" key="1">
    <citation type="journal article" date="2019" name="bioRxiv">
        <title>The Genome of the Zebra Mussel, Dreissena polymorpha: A Resource for Invasive Species Research.</title>
        <authorList>
            <person name="McCartney M.A."/>
            <person name="Auch B."/>
            <person name="Kono T."/>
            <person name="Mallez S."/>
            <person name="Zhang Y."/>
            <person name="Obille A."/>
            <person name="Becker A."/>
            <person name="Abrahante J.E."/>
            <person name="Garbe J."/>
            <person name="Badalamenti J.P."/>
            <person name="Herman A."/>
            <person name="Mangelson H."/>
            <person name="Liachko I."/>
            <person name="Sullivan S."/>
            <person name="Sone E.D."/>
            <person name="Koren S."/>
            <person name="Silverstein K.A.T."/>
            <person name="Beckman K.B."/>
            <person name="Gohl D.M."/>
        </authorList>
    </citation>
    <scope>NUCLEOTIDE SEQUENCE</scope>
    <source>
        <strain evidence="2">Duluth1</strain>
        <tissue evidence="2">Whole animal</tissue>
    </source>
</reference>
<organism evidence="2 3">
    <name type="scientific">Dreissena polymorpha</name>
    <name type="common">Zebra mussel</name>
    <name type="synonym">Mytilus polymorpha</name>
    <dbReference type="NCBI Taxonomy" id="45954"/>
    <lineage>
        <taxon>Eukaryota</taxon>
        <taxon>Metazoa</taxon>
        <taxon>Spiralia</taxon>
        <taxon>Lophotrochozoa</taxon>
        <taxon>Mollusca</taxon>
        <taxon>Bivalvia</taxon>
        <taxon>Autobranchia</taxon>
        <taxon>Heteroconchia</taxon>
        <taxon>Euheterodonta</taxon>
        <taxon>Imparidentia</taxon>
        <taxon>Neoheterodontei</taxon>
        <taxon>Myida</taxon>
        <taxon>Dreissenoidea</taxon>
        <taxon>Dreissenidae</taxon>
        <taxon>Dreissena</taxon>
    </lineage>
</organism>
<keyword evidence="1" id="KW-1133">Transmembrane helix</keyword>
<dbReference type="EMBL" id="JAIWYP010000010">
    <property type="protein sequence ID" value="KAH3751961.1"/>
    <property type="molecule type" value="Genomic_DNA"/>
</dbReference>
<protein>
    <submittedName>
        <fullName evidence="2">Uncharacterized protein</fullName>
    </submittedName>
</protein>
<evidence type="ECO:0000313" key="2">
    <source>
        <dbReference type="EMBL" id="KAH3751961.1"/>
    </source>
</evidence>
<keyword evidence="1" id="KW-0812">Transmembrane</keyword>
<proteinExistence type="predicted"/>
<dbReference type="AlphaFoldDB" id="A0A9D4I6M2"/>
<evidence type="ECO:0000256" key="1">
    <source>
        <dbReference type="SAM" id="Phobius"/>
    </source>
</evidence>